<keyword evidence="4" id="KW-0732">Signal</keyword>
<evidence type="ECO:0000256" key="1">
    <source>
        <dbReference type="ARBA" id="ARBA00001946"/>
    </source>
</evidence>
<organism evidence="5 6">
    <name type="scientific">Lactuca virosa</name>
    <dbReference type="NCBI Taxonomy" id="75947"/>
    <lineage>
        <taxon>Eukaryota</taxon>
        <taxon>Viridiplantae</taxon>
        <taxon>Streptophyta</taxon>
        <taxon>Embryophyta</taxon>
        <taxon>Tracheophyta</taxon>
        <taxon>Spermatophyta</taxon>
        <taxon>Magnoliopsida</taxon>
        <taxon>eudicotyledons</taxon>
        <taxon>Gunneridae</taxon>
        <taxon>Pentapetalae</taxon>
        <taxon>asterids</taxon>
        <taxon>campanulids</taxon>
        <taxon>Asterales</taxon>
        <taxon>Asteraceae</taxon>
        <taxon>Cichorioideae</taxon>
        <taxon>Cichorieae</taxon>
        <taxon>Lactucinae</taxon>
        <taxon>Lactuca</taxon>
    </lineage>
</organism>
<dbReference type="EMBL" id="CAKMRJ010005523">
    <property type="protein sequence ID" value="CAH1444401.1"/>
    <property type="molecule type" value="Genomic_DNA"/>
</dbReference>
<feature type="chain" id="PRO_5043942053" evidence="4">
    <location>
        <begin position="24"/>
        <end position="308"/>
    </location>
</feature>
<dbReference type="AlphaFoldDB" id="A0AAU9P2A4"/>
<sequence length="308" mass="33749">MELHCYMLLLLLKLHCLSTMASSRLSFSGTNLKRPSTSPARSAYIKPTIALAGVAQNLSYWDSIHSDIDSHLKKALPIREPVSVFEPMHHLTFAPPKTTASALCVAACELIGGNREDAIVAASAIHLMHAAIYTHGHLMLTDSDQKIPHRFGPNIELLTGDGMFPFGFELLAASMDPDGDNSDKILRVIIEITRAVGSQGMVAGQDSDVEFDQLSGQTRRCLHGCGAACGAILGGGSHDEIERLRRYGVYAGKIQGLLSEIGRKERGKVKLVEKWRALALKELEYFDSKRIEQISKILISVISCYYDV</sequence>
<reference evidence="5 6" key="1">
    <citation type="submission" date="2022-01" db="EMBL/GenBank/DDBJ databases">
        <authorList>
            <person name="Xiong W."/>
            <person name="Schranz E."/>
        </authorList>
    </citation>
    <scope>NUCLEOTIDE SEQUENCE [LARGE SCALE GENOMIC DNA]</scope>
</reference>
<comment type="cofactor">
    <cofactor evidence="1">
        <name>Mg(2+)</name>
        <dbReference type="ChEBI" id="CHEBI:18420"/>
    </cofactor>
</comment>
<keyword evidence="6" id="KW-1185">Reference proteome</keyword>
<evidence type="ECO:0000313" key="5">
    <source>
        <dbReference type="EMBL" id="CAH1444401.1"/>
    </source>
</evidence>
<evidence type="ECO:0000256" key="3">
    <source>
        <dbReference type="ARBA" id="ARBA00022842"/>
    </source>
</evidence>
<feature type="signal peptide" evidence="4">
    <location>
        <begin position="1"/>
        <end position="23"/>
    </location>
</feature>
<keyword evidence="2" id="KW-0479">Metal-binding</keyword>
<evidence type="ECO:0000256" key="4">
    <source>
        <dbReference type="SAM" id="SignalP"/>
    </source>
</evidence>
<dbReference type="GO" id="GO:0004659">
    <property type="term" value="F:prenyltransferase activity"/>
    <property type="evidence" value="ECO:0007669"/>
    <property type="project" value="TreeGrafter"/>
</dbReference>
<dbReference type="GO" id="GO:0046872">
    <property type="term" value="F:metal ion binding"/>
    <property type="evidence" value="ECO:0007669"/>
    <property type="project" value="UniProtKB-KW"/>
</dbReference>
<dbReference type="PANTHER" id="PTHR43281">
    <property type="entry name" value="FARNESYL DIPHOSPHATE SYNTHASE"/>
    <property type="match status" value="1"/>
</dbReference>
<comment type="caution">
    <text evidence="5">The sequence shown here is derived from an EMBL/GenBank/DDBJ whole genome shotgun (WGS) entry which is preliminary data.</text>
</comment>
<dbReference type="SUPFAM" id="SSF48576">
    <property type="entry name" value="Terpenoid synthases"/>
    <property type="match status" value="1"/>
</dbReference>
<gene>
    <name evidence="5" type="ORF">LVIROSA_LOCUS30232</name>
</gene>
<accession>A0AAU9P2A4</accession>
<protein>
    <submittedName>
        <fullName evidence="5">Uncharacterized protein</fullName>
    </submittedName>
</protein>
<proteinExistence type="predicted"/>
<evidence type="ECO:0000313" key="6">
    <source>
        <dbReference type="Proteomes" id="UP001157418"/>
    </source>
</evidence>
<dbReference type="PANTHER" id="PTHR43281:SF6">
    <property type="entry name" value="HETERODIMERIC GERANYLGERANYL PYROPHOSPHATE SYNTHASE SMALL SUBUNIT, CHLOROPLASTIC-LIKE"/>
    <property type="match status" value="1"/>
</dbReference>
<name>A0AAU9P2A4_9ASTR</name>
<dbReference type="InterPro" id="IPR008949">
    <property type="entry name" value="Isoprenoid_synthase_dom_sf"/>
</dbReference>
<evidence type="ECO:0000256" key="2">
    <source>
        <dbReference type="ARBA" id="ARBA00022723"/>
    </source>
</evidence>
<dbReference type="Gene3D" id="1.10.600.10">
    <property type="entry name" value="Farnesyl Diphosphate Synthase"/>
    <property type="match status" value="1"/>
</dbReference>
<dbReference type="Proteomes" id="UP001157418">
    <property type="component" value="Unassembled WGS sequence"/>
</dbReference>
<keyword evidence="3" id="KW-0460">Magnesium</keyword>